<feature type="compositionally biased region" description="Polar residues" evidence="1">
    <location>
        <begin position="236"/>
        <end position="246"/>
    </location>
</feature>
<evidence type="ECO:0000313" key="2">
    <source>
        <dbReference type="EMBL" id="WDE14277.1"/>
    </source>
</evidence>
<evidence type="ECO:0008006" key="4">
    <source>
        <dbReference type="Google" id="ProtNLM"/>
    </source>
</evidence>
<feature type="region of interest" description="Disordered" evidence="1">
    <location>
        <begin position="98"/>
        <end position="143"/>
    </location>
</feature>
<reference evidence="2 3" key="1">
    <citation type="journal article" date="2022" name="Mar. Drugs">
        <title>Bioassay-Guided Fractionation Leads to the Detection of Cholic Acid Generated by the Rare Thalassomonas sp.</title>
        <authorList>
            <person name="Pheiffer F."/>
            <person name="Schneider Y.K."/>
            <person name="Hansen E.H."/>
            <person name="Andersen J.H."/>
            <person name="Isaksson J."/>
            <person name="Busche T."/>
            <person name="R C."/>
            <person name="Kalinowski J."/>
            <person name="Zyl L.V."/>
            <person name="Trindade M."/>
        </authorList>
    </citation>
    <scope>NUCLEOTIDE SEQUENCE [LARGE SCALE GENOMIC DNA]</scope>
    <source>
        <strain evidence="2 3">A5K-61T</strain>
    </source>
</reference>
<name>A0ABY7VPH8_9GAMM</name>
<gene>
    <name evidence="2" type="ORF">H3N35_13160</name>
</gene>
<feature type="compositionally biased region" description="Basic and acidic residues" evidence="1">
    <location>
        <begin position="223"/>
        <end position="235"/>
    </location>
</feature>
<evidence type="ECO:0000313" key="3">
    <source>
        <dbReference type="Proteomes" id="UP001215231"/>
    </source>
</evidence>
<protein>
    <recommendedName>
        <fullName evidence="4">Anti sigma-E protein RseA N-terminal domain-containing protein</fullName>
    </recommendedName>
</protein>
<feature type="compositionally biased region" description="Low complexity" evidence="1">
    <location>
        <begin position="106"/>
        <end position="116"/>
    </location>
</feature>
<organism evidence="2 3">
    <name type="scientific">Thalassomonas haliotis</name>
    <dbReference type="NCBI Taxonomy" id="485448"/>
    <lineage>
        <taxon>Bacteria</taxon>
        <taxon>Pseudomonadati</taxon>
        <taxon>Pseudomonadota</taxon>
        <taxon>Gammaproteobacteria</taxon>
        <taxon>Alteromonadales</taxon>
        <taxon>Colwelliaceae</taxon>
        <taxon>Thalassomonas</taxon>
    </lineage>
</organism>
<feature type="region of interest" description="Disordered" evidence="1">
    <location>
        <begin position="212"/>
        <end position="252"/>
    </location>
</feature>
<sequence length="317" mass="34576">MKDNHETGNKEAAEREISSLYRKMAKEQPPEELDNTILHLARNKEMLMAEAEVKPVSLMARIKARSAPLAMAASVVLVGSVVLLQDWRGELVPKRYGPQSGSYDHAAPQAEPAEQAGQTLQSTPASRPAQTRPESAAQRQIEQQEAVTLDERALQKHSEGQGQNRFRVQPEVERLLPAADAQLDKASLKAEFGQDAAATVSKVQAYTAPGESTGATKVYKRPAKSESQDKAEQDQGGKNSPQQGIKASSMAFSQQAAANNNLQQQKPISAWLAEIEQLLAAGEQTEVINQLKAFVAANPDYPLAEKYQKLLSQLENN</sequence>
<proteinExistence type="predicted"/>
<dbReference type="EMBL" id="CP059693">
    <property type="protein sequence ID" value="WDE14277.1"/>
    <property type="molecule type" value="Genomic_DNA"/>
</dbReference>
<dbReference type="RefSeq" id="WP_274054829.1">
    <property type="nucleotide sequence ID" value="NZ_CP059693.1"/>
</dbReference>
<accession>A0ABY7VPH8</accession>
<keyword evidence="3" id="KW-1185">Reference proteome</keyword>
<evidence type="ECO:0000256" key="1">
    <source>
        <dbReference type="SAM" id="MobiDB-lite"/>
    </source>
</evidence>
<feature type="compositionally biased region" description="Polar residues" evidence="1">
    <location>
        <begin position="117"/>
        <end position="143"/>
    </location>
</feature>
<dbReference type="Proteomes" id="UP001215231">
    <property type="component" value="Chromosome"/>
</dbReference>